<gene>
    <name evidence="2" type="ORF">C8F04DRAFT_980441</name>
</gene>
<feature type="transmembrane region" description="Helical" evidence="1">
    <location>
        <begin position="21"/>
        <end position="38"/>
    </location>
</feature>
<sequence length="100" mass="11206">YVANIRSIKATIIMDRSKGDALSKGVALIQTPGLWFIVQCLARVSQQLPIIELEFATLAFAVVNIFIWLLWWHKLLDVQCPIPIGPAEDFDDTASAPRKK</sequence>
<comment type="caution">
    <text evidence="2">The sequence shown here is derived from an EMBL/GenBank/DDBJ whole genome shotgun (WGS) entry which is preliminary data.</text>
</comment>
<proteinExistence type="predicted"/>
<dbReference type="PANTHER" id="PTHR35043:SF7">
    <property type="entry name" value="TRANSCRIPTION FACTOR DOMAIN-CONTAINING PROTEIN"/>
    <property type="match status" value="1"/>
</dbReference>
<dbReference type="AlphaFoldDB" id="A0AAD6RYG5"/>
<protein>
    <submittedName>
        <fullName evidence="2">Uncharacterized protein</fullName>
    </submittedName>
</protein>
<dbReference type="Proteomes" id="UP001218188">
    <property type="component" value="Unassembled WGS sequence"/>
</dbReference>
<name>A0AAD6RYG5_9AGAR</name>
<feature type="non-terminal residue" evidence="2">
    <location>
        <position position="1"/>
    </location>
</feature>
<feature type="transmembrane region" description="Helical" evidence="1">
    <location>
        <begin position="50"/>
        <end position="71"/>
    </location>
</feature>
<evidence type="ECO:0000313" key="2">
    <source>
        <dbReference type="EMBL" id="KAJ7016916.1"/>
    </source>
</evidence>
<keyword evidence="1" id="KW-0472">Membrane</keyword>
<dbReference type="EMBL" id="JARJCM010000452">
    <property type="protein sequence ID" value="KAJ7016916.1"/>
    <property type="molecule type" value="Genomic_DNA"/>
</dbReference>
<reference evidence="2" key="1">
    <citation type="submission" date="2023-03" db="EMBL/GenBank/DDBJ databases">
        <title>Massive genome expansion in bonnet fungi (Mycena s.s.) driven by repeated elements and novel gene families across ecological guilds.</title>
        <authorList>
            <consortium name="Lawrence Berkeley National Laboratory"/>
            <person name="Harder C.B."/>
            <person name="Miyauchi S."/>
            <person name="Viragh M."/>
            <person name="Kuo A."/>
            <person name="Thoen E."/>
            <person name="Andreopoulos B."/>
            <person name="Lu D."/>
            <person name="Skrede I."/>
            <person name="Drula E."/>
            <person name="Henrissat B."/>
            <person name="Morin E."/>
            <person name="Kohler A."/>
            <person name="Barry K."/>
            <person name="LaButti K."/>
            <person name="Morin E."/>
            <person name="Salamov A."/>
            <person name="Lipzen A."/>
            <person name="Mereny Z."/>
            <person name="Hegedus B."/>
            <person name="Baldrian P."/>
            <person name="Stursova M."/>
            <person name="Weitz H."/>
            <person name="Taylor A."/>
            <person name="Grigoriev I.V."/>
            <person name="Nagy L.G."/>
            <person name="Martin F."/>
            <person name="Kauserud H."/>
        </authorList>
    </citation>
    <scope>NUCLEOTIDE SEQUENCE</scope>
    <source>
        <strain evidence="2">CBHHK200</strain>
    </source>
</reference>
<accession>A0AAD6RYG5</accession>
<dbReference type="PANTHER" id="PTHR35043">
    <property type="entry name" value="TRANSCRIPTION FACTOR DOMAIN-CONTAINING PROTEIN"/>
    <property type="match status" value="1"/>
</dbReference>
<organism evidence="2 3">
    <name type="scientific">Mycena alexandri</name>
    <dbReference type="NCBI Taxonomy" id="1745969"/>
    <lineage>
        <taxon>Eukaryota</taxon>
        <taxon>Fungi</taxon>
        <taxon>Dikarya</taxon>
        <taxon>Basidiomycota</taxon>
        <taxon>Agaricomycotina</taxon>
        <taxon>Agaricomycetes</taxon>
        <taxon>Agaricomycetidae</taxon>
        <taxon>Agaricales</taxon>
        <taxon>Marasmiineae</taxon>
        <taxon>Mycenaceae</taxon>
        <taxon>Mycena</taxon>
    </lineage>
</organism>
<keyword evidence="1" id="KW-0812">Transmembrane</keyword>
<evidence type="ECO:0000313" key="3">
    <source>
        <dbReference type="Proteomes" id="UP001218188"/>
    </source>
</evidence>
<keyword evidence="3" id="KW-1185">Reference proteome</keyword>
<evidence type="ECO:0000256" key="1">
    <source>
        <dbReference type="SAM" id="Phobius"/>
    </source>
</evidence>
<keyword evidence="1" id="KW-1133">Transmembrane helix</keyword>